<feature type="region of interest" description="Disordered" evidence="3">
    <location>
        <begin position="288"/>
        <end position="338"/>
    </location>
</feature>
<dbReference type="InterPro" id="IPR019544">
    <property type="entry name" value="Tetratricopeptide_SHNi-TPR_dom"/>
</dbReference>
<accession>U4LBR5</accession>
<dbReference type="Gene3D" id="1.25.40.10">
    <property type="entry name" value="Tetratricopeptide repeat domain"/>
    <property type="match status" value="1"/>
</dbReference>
<evidence type="ECO:0000256" key="2">
    <source>
        <dbReference type="ARBA" id="ARBA00022803"/>
    </source>
</evidence>
<evidence type="ECO:0000259" key="4">
    <source>
        <dbReference type="Pfam" id="PF10516"/>
    </source>
</evidence>
<feature type="region of interest" description="Disordered" evidence="3">
    <location>
        <begin position="75"/>
        <end position="111"/>
    </location>
</feature>
<keyword evidence="1" id="KW-0677">Repeat</keyword>
<dbReference type="GO" id="GO:0005654">
    <property type="term" value="C:nucleoplasm"/>
    <property type="evidence" value="ECO:0007669"/>
    <property type="project" value="TreeGrafter"/>
</dbReference>
<dbReference type="Proteomes" id="UP000018144">
    <property type="component" value="Unassembled WGS sequence"/>
</dbReference>
<dbReference type="OrthoDB" id="5587616at2759"/>
<dbReference type="GO" id="GO:0042393">
    <property type="term" value="F:histone binding"/>
    <property type="evidence" value="ECO:0007669"/>
    <property type="project" value="TreeGrafter"/>
</dbReference>
<feature type="domain" description="Tetratricopeptide SHNi-TPR" evidence="4">
    <location>
        <begin position="190"/>
        <end position="226"/>
    </location>
</feature>
<evidence type="ECO:0000256" key="1">
    <source>
        <dbReference type="ARBA" id="ARBA00022737"/>
    </source>
</evidence>
<dbReference type="PANTHER" id="PTHR15081:SF1">
    <property type="entry name" value="NUCLEAR AUTOANTIGENIC SPERM PROTEIN"/>
    <property type="match status" value="1"/>
</dbReference>
<evidence type="ECO:0000256" key="3">
    <source>
        <dbReference type="SAM" id="MobiDB-lite"/>
    </source>
</evidence>
<feature type="compositionally biased region" description="Basic and acidic residues" evidence="3">
    <location>
        <begin position="403"/>
        <end position="412"/>
    </location>
</feature>
<proteinExistence type="predicted"/>
<feature type="region of interest" description="Disordered" evidence="3">
    <location>
        <begin position="123"/>
        <end position="149"/>
    </location>
</feature>
<keyword evidence="2" id="KW-0802">TPR repeat</keyword>
<dbReference type="PANTHER" id="PTHR15081">
    <property type="entry name" value="NUCLEAR AUTOANTIGENIC SPERM PROTEIN NASP -RELATED"/>
    <property type="match status" value="1"/>
</dbReference>
<dbReference type="OMA" id="IAECHYK"/>
<dbReference type="GO" id="GO:0006335">
    <property type="term" value="P:DNA replication-dependent chromatin assembly"/>
    <property type="evidence" value="ECO:0007669"/>
    <property type="project" value="TreeGrafter"/>
</dbReference>
<dbReference type="InterPro" id="IPR051730">
    <property type="entry name" value="NASP-like"/>
</dbReference>
<dbReference type="InterPro" id="IPR011990">
    <property type="entry name" value="TPR-like_helical_dom_sf"/>
</dbReference>
<dbReference type="STRING" id="1076935.U4LBR5"/>
<dbReference type="AlphaFoldDB" id="U4LBR5"/>
<sequence>MSAANDEKRNELEALKARAVKAYATKDFPQSVDIYGEACQLQSEIQGEDNPANAQLLYLYGRALYRVAIDKNDVLGAPTDKADKEKEQSAKGRRDLASVSEEPEEKADKLAQAKKAAGLFQFHGDGEYDESDEEDEDEEGGEGEDDDDDMAAAWSVLDLARVMFEKQIAADETDKKWTNEEAKEVKTMLADVYDLLGEVSLESENFFQATKDFDSSLTLKEELCPLESNLISEAHFKMSLALEYSSTGEGISKDDEKKLRNAAAEHIDKAIDSCKARKAIEEAARELADKGKGKAAASEASKDKQIDEIDEIIAELEQRAEDLRNPPPPTQLEQDEQLQGLLGQILGEGKDPMLAKQALEQAMAGANDLSGMVRKKAKPAKEEGSASSSSAKRKLDDAEEEGADKKAKVDDA</sequence>
<feature type="compositionally biased region" description="Basic and acidic residues" evidence="3">
    <location>
        <begin position="80"/>
        <end position="96"/>
    </location>
</feature>
<reference evidence="5 6" key="1">
    <citation type="journal article" date="2013" name="PLoS Genet.">
        <title>The genome and development-dependent transcriptomes of Pyronema confluens: a window into fungal evolution.</title>
        <authorList>
            <person name="Traeger S."/>
            <person name="Altegoer F."/>
            <person name="Freitag M."/>
            <person name="Gabaldon T."/>
            <person name="Kempken F."/>
            <person name="Kumar A."/>
            <person name="Marcet-Houben M."/>
            <person name="Poggeler S."/>
            <person name="Stajich J.E."/>
            <person name="Nowrousian M."/>
        </authorList>
    </citation>
    <scope>NUCLEOTIDE SEQUENCE [LARGE SCALE GENOMIC DNA]</scope>
    <source>
        <strain evidence="6">CBS 100304</strain>
        <tissue evidence="5">Vegetative mycelium</tissue>
    </source>
</reference>
<dbReference type="EMBL" id="HF935371">
    <property type="protein sequence ID" value="CCX07747.1"/>
    <property type="molecule type" value="Genomic_DNA"/>
</dbReference>
<dbReference type="GO" id="GO:0034080">
    <property type="term" value="P:CENP-A containing chromatin assembly"/>
    <property type="evidence" value="ECO:0007669"/>
    <property type="project" value="TreeGrafter"/>
</dbReference>
<evidence type="ECO:0000313" key="5">
    <source>
        <dbReference type="EMBL" id="CCX07747.1"/>
    </source>
</evidence>
<organism evidence="5 6">
    <name type="scientific">Pyronema omphalodes (strain CBS 100304)</name>
    <name type="common">Pyronema confluens</name>
    <dbReference type="NCBI Taxonomy" id="1076935"/>
    <lineage>
        <taxon>Eukaryota</taxon>
        <taxon>Fungi</taxon>
        <taxon>Dikarya</taxon>
        <taxon>Ascomycota</taxon>
        <taxon>Pezizomycotina</taxon>
        <taxon>Pezizomycetes</taxon>
        <taxon>Pezizales</taxon>
        <taxon>Pyronemataceae</taxon>
        <taxon>Pyronema</taxon>
    </lineage>
</organism>
<dbReference type="eggNOG" id="KOG4563">
    <property type="taxonomic scope" value="Eukaryota"/>
</dbReference>
<name>U4LBR5_PYROM</name>
<keyword evidence="6" id="KW-1185">Reference proteome</keyword>
<gene>
    <name evidence="5" type="ORF">PCON_07336</name>
</gene>
<feature type="region of interest" description="Disordered" evidence="3">
    <location>
        <begin position="370"/>
        <end position="412"/>
    </location>
</feature>
<evidence type="ECO:0000313" key="6">
    <source>
        <dbReference type="Proteomes" id="UP000018144"/>
    </source>
</evidence>
<feature type="compositionally biased region" description="Acidic residues" evidence="3">
    <location>
        <begin position="127"/>
        <end position="149"/>
    </location>
</feature>
<protein>
    <submittedName>
        <fullName evidence="5">Similar to NASP-related protein sim3 acc. no. Q9USQ4</fullName>
    </submittedName>
</protein>
<dbReference type="Pfam" id="PF10516">
    <property type="entry name" value="SHNi-TPR"/>
    <property type="match status" value="1"/>
</dbReference>